<accession>A0A062V6T1</accession>
<dbReference type="RefSeq" id="WP_035599604.1">
    <property type="nucleotide sequence ID" value="NZ_ARYM01000015.1"/>
</dbReference>
<comment type="caution">
    <text evidence="2">The sequence shown here is derived from an EMBL/GenBank/DDBJ whole genome shotgun (WGS) entry which is preliminary data.</text>
</comment>
<dbReference type="PROSITE" id="PS51257">
    <property type="entry name" value="PROKAR_LIPOPROTEIN"/>
    <property type="match status" value="1"/>
</dbReference>
<sequence>MRRTCIALTALAIAAACPALAENQIWTAASTKAKPFDNRAISLSLDADLRYQPDGDLDTIELRPGIGYRLNDTFKISGGYLWGSVRQEGPDRKEHRLWQQLSYDFGEAYSFEFDGRSRLEERRREGWDDTGWRLRQEFGVKRPLEGTPFEISLSTDLFFELNDTDWGQSDGFIEARSQLLLVWDMNDKVSWEFGYMNQFENERGAPDETNHHIVLTVSRDF</sequence>
<dbReference type="Pfam" id="PF10677">
    <property type="entry name" value="DUF2490"/>
    <property type="match status" value="1"/>
</dbReference>
<organism evidence="2 3">
    <name type="scientific">Hyphomonas polymorpha PS728</name>
    <dbReference type="NCBI Taxonomy" id="1280954"/>
    <lineage>
        <taxon>Bacteria</taxon>
        <taxon>Pseudomonadati</taxon>
        <taxon>Pseudomonadota</taxon>
        <taxon>Alphaproteobacteria</taxon>
        <taxon>Hyphomonadales</taxon>
        <taxon>Hyphomonadaceae</taxon>
        <taxon>Hyphomonas</taxon>
    </lineage>
</organism>
<name>A0A062V6T1_9PROT</name>
<dbReference type="PATRIC" id="fig|1280954.3.peg.2638"/>
<proteinExistence type="predicted"/>
<dbReference type="OrthoDB" id="5381041at2"/>
<evidence type="ECO:0000256" key="1">
    <source>
        <dbReference type="SAM" id="SignalP"/>
    </source>
</evidence>
<dbReference type="EMBL" id="ARYM01000015">
    <property type="protein sequence ID" value="KCZ97777.1"/>
    <property type="molecule type" value="Genomic_DNA"/>
</dbReference>
<dbReference type="AlphaFoldDB" id="A0A062V6T1"/>
<evidence type="ECO:0008006" key="4">
    <source>
        <dbReference type="Google" id="ProtNLM"/>
    </source>
</evidence>
<dbReference type="STRING" id="1280954.HPO_13020"/>
<evidence type="ECO:0000313" key="2">
    <source>
        <dbReference type="EMBL" id="KCZ97777.1"/>
    </source>
</evidence>
<feature type="signal peptide" evidence="1">
    <location>
        <begin position="1"/>
        <end position="21"/>
    </location>
</feature>
<protein>
    <recommendedName>
        <fullName evidence="4">Lipoprotein</fullName>
    </recommendedName>
</protein>
<keyword evidence="3" id="KW-1185">Reference proteome</keyword>
<reference evidence="2 3" key="1">
    <citation type="journal article" date="2014" name="Antonie Van Leeuwenhoek">
        <title>Hyphomonas beringensis sp. nov. and Hyphomonas chukchiensis sp. nov., isolated from surface seawater of the Bering Sea and Chukchi Sea.</title>
        <authorList>
            <person name="Li C."/>
            <person name="Lai Q."/>
            <person name="Li G."/>
            <person name="Dong C."/>
            <person name="Wang J."/>
            <person name="Liao Y."/>
            <person name="Shao Z."/>
        </authorList>
    </citation>
    <scope>NUCLEOTIDE SEQUENCE [LARGE SCALE GENOMIC DNA]</scope>
    <source>
        <strain evidence="2 3">PS728</strain>
    </source>
</reference>
<dbReference type="InterPro" id="IPR019619">
    <property type="entry name" value="DUF2490"/>
</dbReference>
<feature type="chain" id="PRO_5001618708" description="Lipoprotein" evidence="1">
    <location>
        <begin position="22"/>
        <end position="221"/>
    </location>
</feature>
<evidence type="ECO:0000313" key="3">
    <source>
        <dbReference type="Proteomes" id="UP000027100"/>
    </source>
</evidence>
<gene>
    <name evidence="2" type="ORF">HPO_13020</name>
</gene>
<dbReference type="Proteomes" id="UP000027100">
    <property type="component" value="Unassembled WGS sequence"/>
</dbReference>
<keyword evidence="1" id="KW-0732">Signal</keyword>
<dbReference type="eggNOG" id="ENOG5032VR7">
    <property type="taxonomic scope" value="Bacteria"/>
</dbReference>